<dbReference type="InterPro" id="IPR011006">
    <property type="entry name" value="CheY-like_superfamily"/>
</dbReference>
<dbReference type="InterPro" id="IPR052048">
    <property type="entry name" value="ST_Response_Regulator"/>
</dbReference>
<comment type="caution">
    <text evidence="3">The sequence shown here is derived from an EMBL/GenBank/DDBJ whole genome shotgun (WGS) entry which is preliminary data.</text>
</comment>
<gene>
    <name evidence="3" type="ORF">G3567_00710</name>
</gene>
<reference evidence="3 4" key="1">
    <citation type="submission" date="2020-02" db="EMBL/GenBank/DDBJ databases">
        <title>Flavobacteriaceae Psychroflexus bacterium YR1-1, complete genome.</title>
        <authorList>
            <person name="Li Y."/>
            <person name="Wu S."/>
        </authorList>
    </citation>
    <scope>NUCLEOTIDE SEQUENCE [LARGE SCALE GENOMIC DNA]</scope>
    <source>
        <strain evidence="3 4">YR1-1</strain>
    </source>
</reference>
<evidence type="ECO:0000313" key="4">
    <source>
        <dbReference type="Proteomes" id="UP000478505"/>
    </source>
</evidence>
<dbReference type="SMART" id="SM00448">
    <property type="entry name" value="REC"/>
    <property type="match status" value="1"/>
</dbReference>
<dbReference type="SUPFAM" id="SSF52172">
    <property type="entry name" value="CheY-like"/>
    <property type="match status" value="1"/>
</dbReference>
<protein>
    <submittedName>
        <fullName evidence="3">Response regulator</fullName>
    </submittedName>
</protein>
<dbReference type="InterPro" id="IPR001789">
    <property type="entry name" value="Sig_transdc_resp-reg_receiver"/>
</dbReference>
<name>A0A6B3R1Z5_9FLAO</name>
<organism evidence="3 4">
    <name type="scientific">Psychroflexus aurantiacus</name>
    <dbReference type="NCBI Taxonomy" id="2709310"/>
    <lineage>
        <taxon>Bacteria</taxon>
        <taxon>Pseudomonadati</taxon>
        <taxon>Bacteroidota</taxon>
        <taxon>Flavobacteriia</taxon>
        <taxon>Flavobacteriales</taxon>
        <taxon>Flavobacteriaceae</taxon>
        <taxon>Psychroflexus</taxon>
    </lineage>
</organism>
<dbReference type="RefSeq" id="WP_164003257.1">
    <property type="nucleotide sequence ID" value="NZ_JAAIKD010000001.1"/>
</dbReference>
<keyword evidence="4" id="KW-1185">Reference proteome</keyword>
<keyword evidence="1" id="KW-0597">Phosphoprotein</keyword>
<evidence type="ECO:0000313" key="3">
    <source>
        <dbReference type="EMBL" id="NEV92665.1"/>
    </source>
</evidence>
<dbReference type="Pfam" id="PF00072">
    <property type="entry name" value="Response_reg"/>
    <property type="match status" value="1"/>
</dbReference>
<accession>A0A6B3R1Z5</accession>
<sequence length="133" mass="15414">MDFEVLNVDDDKMVLFIHEKMMTHSGFSSSPKSFEDAYQTLAYINKHKAEDKKFIVFLDINMPNLDGWEFMVELEKQRLDKYCYILVMTSSIDPSDKEKAATFAAAIGFVEKPISIDKLNDLKQKKELQPFFG</sequence>
<dbReference type="Proteomes" id="UP000478505">
    <property type="component" value="Unassembled WGS sequence"/>
</dbReference>
<dbReference type="EMBL" id="JAAIKD010000001">
    <property type="protein sequence ID" value="NEV92665.1"/>
    <property type="molecule type" value="Genomic_DNA"/>
</dbReference>
<proteinExistence type="predicted"/>
<dbReference type="PANTHER" id="PTHR43228:SF1">
    <property type="entry name" value="TWO-COMPONENT RESPONSE REGULATOR ARR22"/>
    <property type="match status" value="1"/>
</dbReference>
<evidence type="ECO:0000256" key="1">
    <source>
        <dbReference type="PROSITE-ProRule" id="PRU00169"/>
    </source>
</evidence>
<dbReference type="Gene3D" id="3.40.50.2300">
    <property type="match status" value="1"/>
</dbReference>
<dbReference type="AlphaFoldDB" id="A0A6B3R1Z5"/>
<feature type="modified residue" description="4-aspartylphosphate" evidence="1">
    <location>
        <position position="59"/>
    </location>
</feature>
<dbReference type="PROSITE" id="PS50110">
    <property type="entry name" value="RESPONSE_REGULATORY"/>
    <property type="match status" value="1"/>
</dbReference>
<evidence type="ECO:0000259" key="2">
    <source>
        <dbReference type="PROSITE" id="PS50110"/>
    </source>
</evidence>
<dbReference type="PANTHER" id="PTHR43228">
    <property type="entry name" value="TWO-COMPONENT RESPONSE REGULATOR"/>
    <property type="match status" value="1"/>
</dbReference>
<dbReference type="GO" id="GO:0000160">
    <property type="term" value="P:phosphorelay signal transduction system"/>
    <property type="evidence" value="ECO:0007669"/>
    <property type="project" value="InterPro"/>
</dbReference>
<feature type="domain" description="Response regulatory" evidence="2">
    <location>
        <begin position="4"/>
        <end position="127"/>
    </location>
</feature>